<reference evidence="1" key="1">
    <citation type="submission" date="2020-05" db="EMBL/GenBank/DDBJ databases">
        <authorList>
            <person name="Chiriac C."/>
            <person name="Salcher M."/>
            <person name="Ghai R."/>
            <person name="Kavagutti S V."/>
        </authorList>
    </citation>
    <scope>NUCLEOTIDE SEQUENCE</scope>
</reference>
<gene>
    <name evidence="1" type="ORF">UFOVP230_74</name>
</gene>
<organism evidence="1">
    <name type="scientific">uncultured Caudovirales phage</name>
    <dbReference type="NCBI Taxonomy" id="2100421"/>
    <lineage>
        <taxon>Viruses</taxon>
        <taxon>Duplodnaviria</taxon>
        <taxon>Heunggongvirae</taxon>
        <taxon>Uroviricota</taxon>
        <taxon>Caudoviricetes</taxon>
        <taxon>Peduoviridae</taxon>
        <taxon>Maltschvirus</taxon>
        <taxon>Maltschvirus maltsch</taxon>
    </lineage>
</organism>
<sequence length="153" mass="15320">MSSTFTLPLRLNTRQTTSNDGTISTANTGAAMISQQTPIVAATAATVTLPAGSIISNISGYLNVVGAASRAVTLTSNGTTTTIGTLTTTALGKVDVAFTASAAVANLLANVGLYDVTITLASEAASAGTFSVEYTGRNQDGTIIAYGSGYTNN</sequence>
<accession>A0A6J7XRJ0</accession>
<dbReference type="EMBL" id="LR798463">
    <property type="protein sequence ID" value="CAB5238885.1"/>
    <property type="molecule type" value="Genomic_DNA"/>
</dbReference>
<evidence type="ECO:0000313" key="1">
    <source>
        <dbReference type="EMBL" id="CAB5238885.1"/>
    </source>
</evidence>
<name>A0A6J7XRJ0_9CAUD</name>
<protein>
    <submittedName>
        <fullName evidence="1">Uncharacterized protein</fullName>
    </submittedName>
</protein>
<proteinExistence type="predicted"/>